<gene>
    <name evidence="1" type="ORF">TELCIR_20270</name>
</gene>
<protein>
    <submittedName>
        <fullName evidence="1">Uncharacterized protein</fullName>
    </submittedName>
</protein>
<sequence length="63" mass="7239">NTFQLASMTEMNPDFHCIRQLTLNLLTVYTTRNEAVVSTIKECSCILKQILNSPQHPSIKNWC</sequence>
<organism evidence="1 2">
    <name type="scientific">Teladorsagia circumcincta</name>
    <name type="common">Brown stomach worm</name>
    <name type="synonym">Ostertagia circumcincta</name>
    <dbReference type="NCBI Taxonomy" id="45464"/>
    <lineage>
        <taxon>Eukaryota</taxon>
        <taxon>Metazoa</taxon>
        <taxon>Ecdysozoa</taxon>
        <taxon>Nematoda</taxon>
        <taxon>Chromadorea</taxon>
        <taxon>Rhabditida</taxon>
        <taxon>Rhabditina</taxon>
        <taxon>Rhabditomorpha</taxon>
        <taxon>Strongyloidea</taxon>
        <taxon>Trichostrongylidae</taxon>
        <taxon>Teladorsagia</taxon>
    </lineage>
</organism>
<keyword evidence="2" id="KW-1185">Reference proteome</keyword>
<evidence type="ECO:0000313" key="1">
    <source>
        <dbReference type="EMBL" id="PIO58298.1"/>
    </source>
</evidence>
<proteinExistence type="predicted"/>
<dbReference type="EMBL" id="KZ361642">
    <property type="protein sequence ID" value="PIO58298.1"/>
    <property type="molecule type" value="Genomic_DNA"/>
</dbReference>
<dbReference type="AlphaFoldDB" id="A0A2G9TK89"/>
<dbReference type="Proteomes" id="UP000230423">
    <property type="component" value="Unassembled WGS sequence"/>
</dbReference>
<evidence type="ECO:0000313" key="2">
    <source>
        <dbReference type="Proteomes" id="UP000230423"/>
    </source>
</evidence>
<reference evidence="1 2" key="1">
    <citation type="submission" date="2015-09" db="EMBL/GenBank/DDBJ databases">
        <title>Draft genome of the parasitic nematode Teladorsagia circumcincta isolate WARC Sus (inbred).</title>
        <authorList>
            <person name="Mitreva M."/>
        </authorList>
    </citation>
    <scope>NUCLEOTIDE SEQUENCE [LARGE SCALE GENOMIC DNA]</scope>
    <source>
        <strain evidence="1 2">S</strain>
    </source>
</reference>
<feature type="non-terminal residue" evidence="1">
    <location>
        <position position="1"/>
    </location>
</feature>
<dbReference type="OrthoDB" id="10481123at2759"/>
<accession>A0A2G9TK89</accession>
<name>A0A2G9TK89_TELCI</name>